<evidence type="ECO:0000256" key="1">
    <source>
        <dbReference type="SAM" id="MobiDB-lite"/>
    </source>
</evidence>
<reference evidence="4 5" key="1">
    <citation type="submission" date="2008-07" db="EMBL/GenBank/DDBJ databases">
        <authorList>
            <person name="Tandeau de Marsac N."/>
            <person name="Ferriera S."/>
            <person name="Johnson J."/>
            <person name="Kravitz S."/>
            <person name="Beeson K."/>
            <person name="Sutton G."/>
            <person name="Rogers Y.-H."/>
            <person name="Friedman R."/>
            <person name="Frazier M."/>
            <person name="Venter J.C."/>
        </authorList>
    </citation>
    <scope>NUCLEOTIDE SEQUENCE [LARGE SCALE GENOMIC DNA]</scope>
    <source>
        <strain evidence="4 5">PCC 7420</strain>
    </source>
</reference>
<dbReference type="PANTHER" id="PTHR43308:SF5">
    <property type="entry name" value="S-LAYER PROTEIN _ PEPTIDOGLYCAN ENDO-BETA-N-ACETYLGLUCOSAMINIDASE"/>
    <property type="match status" value="1"/>
</dbReference>
<dbReference type="EMBL" id="DS989847">
    <property type="protein sequence ID" value="EDX75951.1"/>
    <property type="molecule type" value="Genomic_DNA"/>
</dbReference>
<dbReference type="Proteomes" id="UP000003835">
    <property type="component" value="Unassembled WGS sequence"/>
</dbReference>
<dbReference type="PANTHER" id="PTHR43308">
    <property type="entry name" value="OUTER MEMBRANE PROTEIN ALPHA-RELATED"/>
    <property type="match status" value="1"/>
</dbReference>
<sequence>MHYWGYRVIGSVLGGTLLSVAANIASPESIAQAQTNPPANQKSSLGESLLNNMLGADALRPQNSAPNTTQPAQTAPTSTPSRGRQIVQATTFPDIQGNWAQAFIEALASRGIIRGFPDGTFRPNAPVTRAQFAAMIRQAFEQPLERPATQFSDIPANFWALDAIQEAYRMGFMEGYPNNIFLPDQNIPRVQVLVALVSGLDLSAPAQSTALLNQAFQDAAQIPDWAQSSVAAATVNQMVVNYPNVAFLNPNQTATRADVAAFIYQALVSQNQLPQIPPTTVASRYIVGYEPIAQEPPPPTPEQLAALRRQYLLPAPPVEEQLRRIVRGGSSINTPTAFGAQTGNIFFGATYQEQVRFFDEDDGAVVVGFGVGDARRIVALETAVSIYDLFGDTFEDGGVSFKLHRLIGDDLAVAVGVENAIVWGNTDGDQSVYGVVSKVFRLREDSSEPLSRLTASVGLGGGRFRSLDDIEDKEGSTNVFGSIGLQVVEPVTLIADWTGQDLYLGASIVPIQGVPLVITPAVADVTGNAGDEPRFILGIGYGLSF</sequence>
<dbReference type="eggNOG" id="COG2335">
    <property type="taxonomic scope" value="Bacteria"/>
</dbReference>
<dbReference type="InterPro" id="IPR051465">
    <property type="entry name" value="Cell_Envelope_Struct_Comp"/>
</dbReference>
<feature type="domain" description="SLH" evidence="3">
    <location>
        <begin position="87"/>
        <end position="150"/>
    </location>
</feature>
<evidence type="ECO:0000256" key="2">
    <source>
        <dbReference type="SAM" id="SignalP"/>
    </source>
</evidence>
<evidence type="ECO:0000259" key="3">
    <source>
        <dbReference type="PROSITE" id="PS51272"/>
    </source>
</evidence>
<dbReference type="HOGENOM" id="CLU_467482_0_0_3"/>
<feature type="region of interest" description="Disordered" evidence="1">
    <location>
        <begin position="58"/>
        <end position="83"/>
    </location>
</feature>
<dbReference type="RefSeq" id="WP_006100432.1">
    <property type="nucleotide sequence ID" value="NZ_DS989847.1"/>
</dbReference>
<organism evidence="4 5">
    <name type="scientific">Coleofasciculus chthonoplastes PCC 7420</name>
    <dbReference type="NCBI Taxonomy" id="118168"/>
    <lineage>
        <taxon>Bacteria</taxon>
        <taxon>Bacillati</taxon>
        <taxon>Cyanobacteriota</taxon>
        <taxon>Cyanophyceae</taxon>
        <taxon>Coleofasciculales</taxon>
        <taxon>Coleofasciculaceae</taxon>
        <taxon>Coleofasciculus</taxon>
    </lineage>
</organism>
<keyword evidence="2" id="KW-0732">Signal</keyword>
<feature type="domain" description="SLH" evidence="3">
    <location>
        <begin position="151"/>
        <end position="210"/>
    </location>
</feature>
<feature type="signal peptide" evidence="2">
    <location>
        <begin position="1"/>
        <end position="21"/>
    </location>
</feature>
<dbReference type="STRING" id="118168.MC7420_5385"/>
<name>B4VPD5_9CYAN</name>
<feature type="compositionally biased region" description="Low complexity" evidence="1">
    <location>
        <begin position="64"/>
        <end position="81"/>
    </location>
</feature>
<dbReference type="PROSITE" id="PS51272">
    <property type="entry name" value="SLH"/>
    <property type="match status" value="3"/>
</dbReference>
<protein>
    <submittedName>
        <fullName evidence="4">S-layer domain protein</fullName>
    </submittedName>
</protein>
<evidence type="ECO:0000313" key="5">
    <source>
        <dbReference type="Proteomes" id="UP000003835"/>
    </source>
</evidence>
<dbReference type="InterPro" id="IPR001119">
    <property type="entry name" value="SLH_dom"/>
</dbReference>
<accession>B4VPD5</accession>
<dbReference type="AlphaFoldDB" id="B4VPD5"/>
<feature type="chain" id="PRO_5002827616" evidence="2">
    <location>
        <begin position="22"/>
        <end position="545"/>
    </location>
</feature>
<keyword evidence="5" id="KW-1185">Reference proteome</keyword>
<feature type="domain" description="SLH" evidence="3">
    <location>
        <begin position="213"/>
        <end position="277"/>
    </location>
</feature>
<proteinExistence type="predicted"/>
<dbReference type="Pfam" id="PF00395">
    <property type="entry name" value="SLH"/>
    <property type="match status" value="2"/>
</dbReference>
<evidence type="ECO:0000313" key="4">
    <source>
        <dbReference type="EMBL" id="EDX75951.1"/>
    </source>
</evidence>
<gene>
    <name evidence="4" type="ORF">MC7420_5385</name>
</gene>